<dbReference type="Proteomes" id="UP000440578">
    <property type="component" value="Unassembled WGS sequence"/>
</dbReference>
<dbReference type="GO" id="GO:0005634">
    <property type="term" value="C:nucleus"/>
    <property type="evidence" value="ECO:0007669"/>
    <property type="project" value="TreeGrafter"/>
</dbReference>
<proteinExistence type="inferred from homology"/>
<dbReference type="Pfam" id="PF03148">
    <property type="entry name" value="Tektin"/>
    <property type="match status" value="1"/>
</dbReference>
<dbReference type="AlphaFoldDB" id="A0A6A4WCB0"/>
<keyword evidence="3" id="KW-0969">Cilium</keyword>
<dbReference type="PANTHER" id="PTHR19960">
    <property type="entry name" value="TEKTIN"/>
    <property type="match status" value="1"/>
</dbReference>
<dbReference type="GO" id="GO:0060271">
    <property type="term" value="P:cilium assembly"/>
    <property type="evidence" value="ECO:0007669"/>
    <property type="project" value="UniProtKB-UniRule"/>
</dbReference>
<dbReference type="OrthoDB" id="9886517at2759"/>
<evidence type="ECO:0000256" key="2">
    <source>
        <dbReference type="ARBA" id="ARBA00022490"/>
    </source>
</evidence>
<comment type="caution">
    <text evidence="5">The sequence shown here is derived from an EMBL/GenBank/DDBJ whole genome shotgun (WGS) entry which is preliminary data.</text>
</comment>
<dbReference type="GO" id="GO:0005930">
    <property type="term" value="C:axoneme"/>
    <property type="evidence" value="ECO:0007669"/>
    <property type="project" value="UniProtKB-SubCell"/>
</dbReference>
<keyword evidence="6" id="KW-1185">Reference proteome</keyword>
<evidence type="ECO:0000313" key="5">
    <source>
        <dbReference type="EMBL" id="KAF0303633.1"/>
    </source>
</evidence>
<dbReference type="EMBL" id="VIIS01000925">
    <property type="protein sequence ID" value="KAF0303633.1"/>
    <property type="molecule type" value="Genomic_DNA"/>
</dbReference>
<feature type="coiled-coil region" evidence="4">
    <location>
        <begin position="168"/>
        <end position="209"/>
    </location>
</feature>
<gene>
    <name evidence="5" type="primary">TEKT3_0</name>
    <name evidence="5" type="ORF">FJT64_002863</name>
</gene>
<keyword evidence="2" id="KW-0963">Cytoplasm</keyword>
<name>A0A6A4WCB0_AMPAM</name>
<dbReference type="InterPro" id="IPR000435">
    <property type="entry name" value="Tektins"/>
</dbReference>
<dbReference type="PANTHER" id="PTHR19960:SF11">
    <property type="entry name" value="TEKTIN"/>
    <property type="match status" value="1"/>
</dbReference>
<keyword evidence="4" id="KW-0175">Coiled coil</keyword>
<dbReference type="InterPro" id="IPR048256">
    <property type="entry name" value="Tektin-like"/>
</dbReference>
<evidence type="ECO:0000256" key="4">
    <source>
        <dbReference type="SAM" id="Coils"/>
    </source>
</evidence>
<dbReference type="GO" id="GO:0060294">
    <property type="term" value="P:cilium movement involved in cell motility"/>
    <property type="evidence" value="ECO:0007669"/>
    <property type="project" value="UniProtKB-UniRule"/>
</dbReference>
<accession>A0A6A4WCB0</accession>
<evidence type="ECO:0000256" key="3">
    <source>
        <dbReference type="RuleBase" id="RU367040"/>
    </source>
</evidence>
<comment type="subcellular location">
    <subcellularLocation>
        <location evidence="3">Cytoplasm</location>
        <location evidence="3">Cytoskeleton</location>
        <location evidence="3">Cilium axoneme</location>
    </subcellularLocation>
</comment>
<keyword evidence="3" id="KW-0966">Cell projection</keyword>
<protein>
    <recommendedName>
        <fullName evidence="3">Tektin</fullName>
    </recommendedName>
</protein>
<dbReference type="GO" id="GO:0015630">
    <property type="term" value="C:microtubule cytoskeleton"/>
    <property type="evidence" value="ECO:0007669"/>
    <property type="project" value="UniProtKB-UniRule"/>
</dbReference>
<evidence type="ECO:0000256" key="1">
    <source>
        <dbReference type="ARBA" id="ARBA00007209"/>
    </source>
</evidence>
<reference evidence="5 6" key="1">
    <citation type="submission" date="2019-07" db="EMBL/GenBank/DDBJ databases">
        <title>Draft genome assembly of a fouling barnacle, Amphibalanus amphitrite (Darwin, 1854): The first reference genome for Thecostraca.</title>
        <authorList>
            <person name="Kim W."/>
        </authorList>
    </citation>
    <scope>NUCLEOTIDE SEQUENCE [LARGE SCALE GENOMIC DNA]</scope>
    <source>
        <strain evidence="5">SNU_AA5</strain>
        <tissue evidence="5">Soma without cirri and trophi</tissue>
    </source>
</reference>
<sequence>MKRQAECLLRELENPLRIVQECLYAREGRMGIDQVHDDVEVGLNREIDVIKSIQERLCRMLERIAQALQDLAETRQCLERDSLDKFSALHIDKYSHGLKNTSPGIALYPGIEKSDRTMSTPESWMDYTVRLVQRSQNSRAESSRLRAEAKNLVNASINELWQAWNNTNQALKQRVQQTQDAKNKIQVELSRLIQEIADQEKYRQALQKALADKCPPLKVAHTRLERRTHRPCMELCRDNAMLRLQGEVGDIYGSIDQLKQKLADTEAAIASLLEQKHQMEDELRVKANTLLIDRERVLGSRRAFPIGSVITKCG</sequence>
<feature type="coiled-coil region" evidence="4">
    <location>
        <begin position="255"/>
        <end position="289"/>
    </location>
</feature>
<organism evidence="5 6">
    <name type="scientific">Amphibalanus amphitrite</name>
    <name type="common">Striped barnacle</name>
    <name type="synonym">Balanus amphitrite</name>
    <dbReference type="NCBI Taxonomy" id="1232801"/>
    <lineage>
        <taxon>Eukaryota</taxon>
        <taxon>Metazoa</taxon>
        <taxon>Ecdysozoa</taxon>
        <taxon>Arthropoda</taxon>
        <taxon>Crustacea</taxon>
        <taxon>Multicrustacea</taxon>
        <taxon>Cirripedia</taxon>
        <taxon>Thoracica</taxon>
        <taxon>Thoracicalcarea</taxon>
        <taxon>Balanomorpha</taxon>
        <taxon>Balanoidea</taxon>
        <taxon>Balanidae</taxon>
        <taxon>Amphibalaninae</taxon>
        <taxon>Amphibalanus</taxon>
    </lineage>
</organism>
<comment type="similarity">
    <text evidence="1 3">Belongs to the tektin family.</text>
</comment>
<dbReference type="PRINTS" id="PR00511">
    <property type="entry name" value="TEKTIN"/>
</dbReference>
<evidence type="ECO:0000313" key="6">
    <source>
        <dbReference type="Proteomes" id="UP000440578"/>
    </source>
</evidence>
<keyword evidence="3" id="KW-0282">Flagellum</keyword>